<dbReference type="EMBL" id="JBHMFE010000046">
    <property type="protein sequence ID" value="MFB9110682.1"/>
    <property type="molecule type" value="Genomic_DNA"/>
</dbReference>
<dbReference type="Gene3D" id="1.10.287.860">
    <property type="entry name" value="Nucleotidyltransferase"/>
    <property type="match status" value="1"/>
</dbReference>
<reference evidence="2 3" key="1">
    <citation type="submission" date="2024-09" db="EMBL/GenBank/DDBJ databases">
        <authorList>
            <person name="Sun Q."/>
            <person name="Mori K."/>
        </authorList>
    </citation>
    <scope>NUCLEOTIDE SEQUENCE [LARGE SCALE GENOMIC DNA]</scope>
    <source>
        <strain evidence="2 3">CECT 8365</strain>
    </source>
</reference>
<keyword evidence="3" id="KW-1185">Reference proteome</keyword>
<dbReference type="PANTHER" id="PTHR41773:SF1">
    <property type="entry name" value="RELA_SPOT DOMAIN-CONTAINING PROTEIN"/>
    <property type="match status" value="1"/>
</dbReference>
<dbReference type="Gene3D" id="3.30.460.10">
    <property type="entry name" value="Beta Polymerase, domain 2"/>
    <property type="match status" value="1"/>
</dbReference>
<name>A0ABV5HFJ6_9FLAO</name>
<dbReference type="CDD" id="cd05399">
    <property type="entry name" value="NT_Rel-Spo_like"/>
    <property type="match status" value="1"/>
</dbReference>
<feature type="domain" description="RelA/SpoT" evidence="1">
    <location>
        <begin position="48"/>
        <end position="174"/>
    </location>
</feature>
<dbReference type="Proteomes" id="UP001589562">
    <property type="component" value="Unassembled WGS sequence"/>
</dbReference>
<dbReference type="InterPro" id="IPR007685">
    <property type="entry name" value="RelA_SpoT"/>
</dbReference>
<dbReference type="SMART" id="SM00954">
    <property type="entry name" value="RelA_SpoT"/>
    <property type="match status" value="1"/>
</dbReference>
<dbReference type="Pfam" id="PF04607">
    <property type="entry name" value="RelA_SpoT"/>
    <property type="match status" value="1"/>
</dbReference>
<protein>
    <submittedName>
        <fullName evidence="2">GTP pyrophosphokinase family protein</fullName>
    </submittedName>
</protein>
<evidence type="ECO:0000259" key="1">
    <source>
        <dbReference type="SMART" id="SM00954"/>
    </source>
</evidence>
<dbReference type="PANTHER" id="PTHR41773">
    <property type="entry name" value="GTP PYROPHOSPHATASE-RELATED"/>
    <property type="match status" value="1"/>
</dbReference>
<dbReference type="InterPro" id="IPR043519">
    <property type="entry name" value="NT_sf"/>
</dbReference>
<evidence type="ECO:0000313" key="3">
    <source>
        <dbReference type="Proteomes" id="UP001589562"/>
    </source>
</evidence>
<gene>
    <name evidence="2" type="ORF">ACFFVK_19015</name>
</gene>
<sequence length="331" mass="38595">MAKLDLNSLEIEYKSLKPKFNRLKDSIIIQVEELLELENIPLGFPIQNRTKSWDSIVNKVESKRFNIKSSITELQDIVGLRVILLFNKDVENVCKLIEDNLTKIKRYNTSEKLLDNQFGYASEHFVVKIPEAWISVPTFKDLGGLVAEIQVRTLSQHTWAEASKQLQYKQEENIPRELFRSIGRVSALLETVDLELDRLLDQREKYKNLLSSNLSTAINQTLNVDILESLLNEKLPPDNKAYFENYSELIEDLRIFNINTSEELEKLINDYLMIALESDEEFVNSNSYNDEDGEDMERATRGVFLSHVGLIREMLDKRDPEKWLDFNMSRR</sequence>
<organism evidence="2 3">
    <name type="scientific">Flavobacterium gyeonganense</name>
    <dbReference type="NCBI Taxonomy" id="1310418"/>
    <lineage>
        <taxon>Bacteria</taxon>
        <taxon>Pseudomonadati</taxon>
        <taxon>Bacteroidota</taxon>
        <taxon>Flavobacteriia</taxon>
        <taxon>Flavobacteriales</taxon>
        <taxon>Flavobacteriaceae</taxon>
        <taxon>Flavobacterium</taxon>
    </lineage>
</organism>
<dbReference type="SUPFAM" id="SSF81301">
    <property type="entry name" value="Nucleotidyltransferase"/>
    <property type="match status" value="1"/>
</dbReference>
<comment type="caution">
    <text evidence="2">The sequence shown here is derived from an EMBL/GenBank/DDBJ whole genome shotgun (WGS) entry which is preliminary data.</text>
</comment>
<dbReference type="RefSeq" id="WP_278010538.1">
    <property type="nucleotide sequence ID" value="NZ_CP121112.1"/>
</dbReference>
<proteinExistence type="predicted"/>
<evidence type="ECO:0000313" key="2">
    <source>
        <dbReference type="EMBL" id="MFB9110682.1"/>
    </source>
</evidence>
<accession>A0ABV5HFJ6</accession>